<feature type="transmembrane region" description="Helical" evidence="7">
    <location>
        <begin position="278"/>
        <end position="300"/>
    </location>
</feature>
<name>A0A848FHN8_9BURK</name>
<keyword evidence="3" id="KW-1003">Cell membrane</keyword>
<feature type="transmembrane region" description="Helical" evidence="7">
    <location>
        <begin position="146"/>
        <end position="174"/>
    </location>
</feature>
<reference evidence="8 9" key="1">
    <citation type="submission" date="2020-04" db="EMBL/GenBank/DDBJ databases">
        <title>Azohydromonas sp. isolated from soil.</title>
        <authorList>
            <person name="Dahal R.H."/>
        </authorList>
    </citation>
    <scope>NUCLEOTIDE SEQUENCE [LARGE SCALE GENOMIC DNA]</scope>
    <source>
        <strain evidence="8 9">G-1-1-14</strain>
    </source>
</reference>
<keyword evidence="5 7" id="KW-1133">Transmembrane helix</keyword>
<dbReference type="Pfam" id="PF13440">
    <property type="entry name" value="Polysacc_synt_3"/>
    <property type="match status" value="1"/>
</dbReference>
<sequence>MILRNMVVMTGLNLSKAGATLLISVLIAGAVPPHEYGLVSFAIPLMTLVMLLTDLGLSSAIVRHPALDPAQAGVTLRLMALIGAAGGALVTAAAAPTERVLAMPGLAPVLLGFAAVTACSIWATVPRALLERHLAYQRIALVEGGALLAALAGFCIALMMELGILALVAFHVLLQGIRALAFAGMAYGLTTRGGRLADIAPLVKVGGWVFLTNLLAFAARNLDRFLIGAVLGAAALGLYGLAYQFMTLPLMLIAWPASGVLLATLARMGADHQEAKAGVVCAVFTATATLSLPLMAFLSFGARLPIGTFLAHQWDGLADIVAVLAPVGAVQSLAVYAGSVLVEQGRVRLNFMLGLVNGLGVCAVFAVTVWSGLQALVLGYAVASALLSALSLVCACRSAGIGARRFAACLWPGVLATGAGVAVFGLSGGFQAQGTVAWLASTLAYLLAVAAVCVLQRGSLLASLKVLMHTRVAAP</sequence>
<keyword evidence="9" id="KW-1185">Reference proteome</keyword>
<feature type="transmembrane region" description="Helical" evidence="7">
    <location>
        <begin position="74"/>
        <end position="95"/>
    </location>
</feature>
<comment type="similarity">
    <text evidence="2">Belongs to the polysaccharide synthase family.</text>
</comment>
<feature type="transmembrane region" description="Helical" evidence="7">
    <location>
        <begin position="101"/>
        <end position="125"/>
    </location>
</feature>
<feature type="transmembrane region" description="Helical" evidence="7">
    <location>
        <begin position="377"/>
        <end position="396"/>
    </location>
</feature>
<protein>
    <submittedName>
        <fullName evidence="8">Oligosaccharide flippase family protein</fullName>
    </submittedName>
</protein>
<evidence type="ECO:0000313" key="9">
    <source>
        <dbReference type="Proteomes" id="UP000574067"/>
    </source>
</evidence>
<dbReference type="RefSeq" id="WP_169162673.1">
    <property type="nucleotide sequence ID" value="NZ_JABBFW010000022.1"/>
</dbReference>
<dbReference type="AlphaFoldDB" id="A0A848FHN8"/>
<feature type="transmembrane region" description="Helical" evidence="7">
    <location>
        <begin position="225"/>
        <end position="242"/>
    </location>
</feature>
<feature type="transmembrane region" description="Helical" evidence="7">
    <location>
        <begin position="248"/>
        <end position="266"/>
    </location>
</feature>
<feature type="transmembrane region" description="Helical" evidence="7">
    <location>
        <begin position="43"/>
        <end position="62"/>
    </location>
</feature>
<accession>A0A848FHN8</accession>
<proteinExistence type="inferred from homology"/>
<dbReference type="PANTHER" id="PTHR30250">
    <property type="entry name" value="PST FAMILY PREDICTED COLANIC ACID TRANSPORTER"/>
    <property type="match status" value="1"/>
</dbReference>
<evidence type="ECO:0000256" key="5">
    <source>
        <dbReference type="ARBA" id="ARBA00022989"/>
    </source>
</evidence>
<feature type="transmembrane region" description="Helical" evidence="7">
    <location>
        <begin position="349"/>
        <end position="371"/>
    </location>
</feature>
<comment type="subcellular location">
    <subcellularLocation>
        <location evidence="1">Cell membrane</location>
        <topology evidence="1">Multi-pass membrane protein</topology>
    </subcellularLocation>
</comment>
<evidence type="ECO:0000256" key="7">
    <source>
        <dbReference type="SAM" id="Phobius"/>
    </source>
</evidence>
<dbReference type="InterPro" id="IPR050833">
    <property type="entry name" value="Poly_Biosynth_Transport"/>
</dbReference>
<dbReference type="PANTHER" id="PTHR30250:SF10">
    <property type="entry name" value="LIPOPOLYSACCHARIDE BIOSYNTHESIS PROTEIN WZXC"/>
    <property type="match status" value="1"/>
</dbReference>
<comment type="caution">
    <text evidence="8">The sequence shown here is derived from an EMBL/GenBank/DDBJ whole genome shotgun (WGS) entry which is preliminary data.</text>
</comment>
<feature type="transmembrane region" description="Helical" evidence="7">
    <location>
        <begin position="408"/>
        <end position="430"/>
    </location>
</feature>
<evidence type="ECO:0000256" key="6">
    <source>
        <dbReference type="ARBA" id="ARBA00023136"/>
    </source>
</evidence>
<dbReference type="Proteomes" id="UP000574067">
    <property type="component" value="Unassembled WGS sequence"/>
</dbReference>
<dbReference type="GO" id="GO:0005886">
    <property type="term" value="C:plasma membrane"/>
    <property type="evidence" value="ECO:0007669"/>
    <property type="project" value="UniProtKB-SubCell"/>
</dbReference>
<gene>
    <name evidence="8" type="ORF">HHL10_22640</name>
</gene>
<keyword evidence="6 7" id="KW-0472">Membrane</keyword>
<dbReference type="EMBL" id="JABBFW010000022">
    <property type="protein sequence ID" value="NML17773.1"/>
    <property type="molecule type" value="Genomic_DNA"/>
</dbReference>
<evidence type="ECO:0000256" key="1">
    <source>
        <dbReference type="ARBA" id="ARBA00004651"/>
    </source>
</evidence>
<keyword evidence="4 7" id="KW-0812">Transmembrane</keyword>
<feature type="transmembrane region" description="Helical" evidence="7">
    <location>
        <begin position="436"/>
        <end position="455"/>
    </location>
</feature>
<feature type="transmembrane region" description="Helical" evidence="7">
    <location>
        <begin position="199"/>
        <end position="218"/>
    </location>
</feature>
<evidence type="ECO:0000256" key="3">
    <source>
        <dbReference type="ARBA" id="ARBA00022475"/>
    </source>
</evidence>
<evidence type="ECO:0000256" key="4">
    <source>
        <dbReference type="ARBA" id="ARBA00022692"/>
    </source>
</evidence>
<evidence type="ECO:0000313" key="8">
    <source>
        <dbReference type="EMBL" id="NML17773.1"/>
    </source>
</evidence>
<evidence type="ECO:0000256" key="2">
    <source>
        <dbReference type="ARBA" id="ARBA00007430"/>
    </source>
</evidence>
<feature type="transmembrane region" description="Helical" evidence="7">
    <location>
        <begin position="320"/>
        <end position="342"/>
    </location>
</feature>
<organism evidence="8 9">
    <name type="scientific">Azohydromonas caseinilytica</name>
    <dbReference type="NCBI Taxonomy" id="2728836"/>
    <lineage>
        <taxon>Bacteria</taxon>
        <taxon>Pseudomonadati</taxon>
        <taxon>Pseudomonadota</taxon>
        <taxon>Betaproteobacteria</taxon>
        <taxon>Burkholderiales</taxon>
        <taxon>Sphaerotilaceae</taxon>
        <taxon>Azohydromonas</taxon>
    </lineage>
</organism>